<evidence type="ECO:0000259" key="7">
    <source>
        <dbReference type="PROSITE" id="PS50206"/>
    </source>
</evidence>
<dbReference type="InterPro" id="IPR015300">
    <property type="entry name" value="DNA-bd_pseudobarrel_sf"/>
</dbReference>
<dbReference type="GO" id="GO:0005634">
    <property type="term" value="C:nucleus"/>
    <property type="evidence" value="ECO:0007669"/>
    <property type="project" value="UniProtKB-SubCell"/>
</dbReference>
<sequence length="672" mass="76870">MWRSLGPYAMGNECDEDCEHQVKPIHFLRFILPHTLQQGKLMIPRMFVKKYGESLPKTVFLKTPNGVEWKVNLVKHDGTIWFQKGWKEFEEYHSLAEGHILVFRYEGTSNFQVTSFLEVDNHFETGGGKRASNDQGNKLLMVEGLKDCRPSERIKNHSTLEFLQQFKKKSSRCVEVEVGSTSSLSKATLHHSSQTCEEEPKTKAKQITALDRANPCCLVVMHPSYLHSQAKLMMPGMFVEKYGEGLPKIVFLKPSNGVEWKVNLVKHDGGIWFQEGWKEFAEYHSLAEGYIVVFRYEKASNFQVLIFDLSALEIDYPFKRVESKRASSNDQGNKPTVAESSEAYKPSQKRKDNLSLEVPQQFKKSSRYVDVDSIRNLSKATLHHTSKQLKEGQHSTAKQITALDKARSFKPCNPSCVVFMRPSYINYKANLHLPTGFGRRYFDSAVKRGDTNLRLANGSVWTASYRIIETSLGTRFVLLRGGWNRFARDNNLKVGDACIFELVDRTKLTFQVYIFRETDKSNCSTSRKKPVTVADEQTTALDRARSFKPFNPSFLVVMHPSYINTHGLGLPAKFCKRHFDLDKKGGDINLQVSNDRVRVWQARYLKRAKRNMFLLSGGWKAFAKDNNLKVGDICIFELIEKITLTFHVHIFREIDNSICSTSQEPANGPPNI</sequence>
<evidence type="ECO:0000256" key="3">
    <source>
        <dbReference type="ARBA" id="ARBA00023125"/>
    </source>
</evidence>
<keyword evidence="4" id="KW-0804">Transcription</keyword>
<dbReference type="SUPFAM" id="SSF101936">
    <property type="entry name" value="DNA-binding pseudobarrel domain"/>
    <property type="match status" value="4"/>
</dbReference>
<dbReference type="CDD" id="cd10017">
    <property type="entry name" value="B3_DNA"/>
    <property type="match status" value="4"/>
</dbReference>
<dbReference type="InterPro" id="IPR003340">
    <property type="entry name" value="B3_DNA-bd"/>
</dbReference>
<dbReference type="AlphaFoldDB" id="A0AAN9EK48"/>
<name>A0AAN9EK48_CROPI</name>
<dbReference type="GO" id="GO:0003677">
    <property type="term" value="F:DNA binding"/>
    <property type="evidence" value="ECO:0007669"/>
    <property type="project" value="UniProtKB-KW"/>
</dbReference>
<evidence type="ECO:0000313" key="9">
    <source>
        <dbReference type="EMBL" id="KAK7256215.1"/>
    </source>
</evidence>
<comment type="subcellular location">
    <subcellularLocation>
        <location evidence="1">Nucleus</location>
    </subcellularLocation>
</comment>
<dbReference type="PANTHER" id="PTHR31391">
    <property type="entry name" value="B3 DOMAIN-CONTAINING PROTEIN OS11G0197600-RELATED"/>
    <property type="match status" value="1"/>
</dbReference>
<dbReference type="PANTHER" id="PTHR31391:SF106">
    <property type="entry name" value="B3 DOMAIN-CONTAINING PROTEIN OS01G0723500"/>
    <property type="match status" value="1"/>
</dbReference>
<dbReference type="InterPro" id="IPR044837">
    <property type="entry name" value="REM16-like"/>
</dbReference>
<evidence type="ECO:0000256" key="2">
    <source>
        <dbReference type="ARBA" id="ARBA00023015"/>
    </source>
</evidence>
<keyword evidence="10" id="KW-1185">Reference proteome</keyword>
<dbReference type="InterPro" id="IPR001763">
    <property type="entry name" value="Rhodanese-like_dom"/>
</dbReference>
<dbReference type="Proteomes" id="UP001372338">
    <property type="component" value="Unassembled WGS sequence"/>
</dbReference>
<evidence type="ECO:0000256" key="1">
    <source>
        <dbReference type="ARBA" id="ARBA00004123"/>
    </source>
</evidence>
<dbReference type="Pfam" id="PF02362">
    <property type="entry name" value="B3"/>
    <property type="match status" value="4"/>
</dbReference>
<dbReference type="PROSITE" id="PS50863">
    <property type="entry name" value="B3"/>
    <property type="match status" value="4"/>
</dbReference>
<protein>
    <submittedName>
        <fullName evidence="9">Uncharacterized protein</fullName>
    </submittedName>
</protein>
<dbReference type="EMBL" id="JAYWIO010000006">
    <property type="protein sequence ID" value="KAK7256215.1"/>
    <property type="molecule type" value="Genomic_DNA"/>
</dbReference>
<evidence type="ECO:0000256" key="4">
    <source>
        <dbReference type="ARBA" id="ARBA00023163"/>
    </source>
</evidence>
<dbReference type="PROSITE" id="PS50206">
    <property type="entry name" value="RHODANESE_3"/>
    <property type="match status" value="1"/>
</dbReference>
<proteinExistence type="predicted"/>
<evidence type="ECO:0000256" key="5">
    <source>
        <dbReference type="ARBA" id="ARBA00023242"/>
    </source>
</evidence>
<dbReference type="SMART" id="SM01019">
    <property type="entry name" value="B3"/>
    <property type="match status" value="4"/>
</dbReference>
<keyword evidence="5" id="KW-0539">Nucleus</keyword>
<gene>
    <name evidence="9" type="ORF">RIF29_29653</name>
</gene>
<comment type="caution">
    <text evidence="9">The sequence shown here is derived from an EMBL/GenBank/DDBJ whole genome shotgun (WGS) entry which is preliminary data.</text>
</comment>
<feature type="region of interest" description="Disordered" evidence="6">
    <location>
        <begin position="323"/>
        <end position="356"/>
    </location>
</feature>
<accession>A0AAN9EK48</accession>
<reference evidence="9 10" key="1">
    <citation type="submission" date="2024-01" db="EMBL/GenBank/DDBJ databases">
        <title>The genomes of 5 underutilized Papilionoideae crops provide insights into root nodulation and disease resistanc.</title>
        <authorList>
            <person name="Yuan L."/>
        </authorList>
    </citation>
    <scope>NUCLEOTIDE SEQUENCE [LARGE SCALE GENOMIC DNA]</scope>
    <source>
        <strain evidence="9">ZHUSHIDOU_FW_LH</strain>
        <tissue evidence="9">Leaf</tissue>
    </source>
</reference>
<keyword evidence="2" id="KW-0805">Transcription regulation</keyword>
<feature type="domain" description="TF-B3" evidence="8">
    <location>
        <begin position="416"/>
        <end position="518"/>
    </location>
</feature>
<feature type="domain" description="TF-B3" evidence="8">
    <location>
        <begin position="217"/>
        <end position="310"/>
    </location>
</feature>
<feature type="domain" description="Rhodanese" evidence="7">
    <location>
        <begin position="602"/>
        <end position="631"/>
    </location>
</feature>
<evidence type="ECO:0000256" key="6">
    <source>
        <dbReference type="SAM" id="MobiDB-lite"/>
    </source>
</evidence>
<keyword evidence="3" id="KW-0238">DNA-binding</keyword>
<evidence type="ECO:0000313" key="10">
    <source>
        <dbReference type="Proteomes" id="UP001372338"/>
    </source>
</evidence>
<feature type="domain" description="TF-B3" evidence="8">
    <location>
        <begin position="26"/>
        <end position="119"/>
    </location>
</feature>
<organism evidence="9 10">
    <name type="scientific">Crotalaria pallida</name>
    <name type="common">Smooth rattlebox</name>
    <name type="synonym">Crotalaria striata</name>
    <dbReference type="NCBI Taxonomy" id="3830"/>
    <lineage>
        <taxon>Eukaryota</taxon>
        <taxon>Viridiplantae</taxon>
        <taxon>Streptophyta</taxon>
        <taxon>Embryophyta</taxon>
        <taxon>Tracheophyta</taxon>
        <taxon>Spermatophyta</taxon>
        <taxon>Magnoliopsida</taxon>
        <taxon>eudicotyledons</taxon>
        <taxon>Gunneridae</taxon>
        <taxon>Pentapetalae</taxon>
        <taxon>rosids</taxon>
        <taxon>fabids</taxon>
        <taxon>Fabales</taxon>
        <taxon>Fabaceae</taxon>
        <taxon>Papilionoideae</taxon>
        <taxon>50 kb inversion clade</taxon>
        <taxon>genistoids sensu lato</taxon>
        <taxon>core genistoids</taxon>
        <taxon>Crotalarieae</taxon>
        <taxon>Crotalaria</taxon>
    </lineage>
</organism>
<evidence type="ECO:0000259" key="8">
    <source>
        <dbReference type="PROSITE" id="PS50863"/>
    </source>
</evidence>
<dbReference type="Gene3D" id="2.40.330.10">
    <property type="entry name" value="DNA-binding pseudobarrel domain"/>
    <property type="match status" value="4"/>
</dbReference>
<feature type="domain" description="TF-B3" evidence="8">
    <location>
        <begin position="553"/>
        <end position="654"/>
    </location>
</feature>